<keyword evidence="1" id="KW-0472">Membrane</keyword>
<keyword evidence="3" id="KW-1185">Reference proteome</keyword>
<protein>
    <submittedName>
        <fullName evidence="2">Uncharacterized protein</fullName>
    </submittedName>
</protein>
<proteinExistence type="predicted"/>
<sequence length="54" mass="6487">MGTVWDLGDYLSLAMLILAVAYLPYLSHVRRHDGHFWEEEEARREEWDRRGRAL</sequence>
<evidence type="ECO:0000256" key="1">
    <source>
        <dbReference type="SAM" id="Phobius"/>
    </source>
</evidence>
<name>A0ABV5Y0V1_ARTRM</name>
<gene>
    <name evidence="2" type="ORF">ACFFP1_14025</name>
</gene>
<dbReference type="Proteomes" id="UP001589702">
    <property type="component" value="Unassembled WGS sequence"/>
</dbReference>
<dbReference type="RefSeq" id="WP_234751146.1">
    <property type="nucleotide sequence ID" value="NZ_BAAAWN010000001.1"/>
</dbReference>
<reference evidence="2 3" key="1">
    <citation type="submission" date="2024-09" db="EMBL/GenBank/DDBJ databases">
        <authorList>
            <person name="Sun Q."/>
            <person name="Mori K."/>
        </authorList>
    </citation>
    <scope>NUCLEOTIDE SEQUENCE [LARGE SCALE GENOMIC DNA]</scope>
    <source>
        <strain evidence="2 3">JCM 1334</strain>
    </source>
</reference>
<keyword evidence="1" id="KW-0812">Transmembrane</keyword>
<organism evidence="2 3">
    <name type="scientific">Arthrobacter ramosus</name>
    <dbReference type="NCBI Taxonomy" id="1672"/>
    <lineage>
        <taxon>Bacteria</taxon>
        <taxon>Bacillati</taxon>
        <taxon>Actinomycetota</taxon>
        <taxon>Actinomycetes</taxon>
        <taxon>Micrococcales</taxon>
        <taxon>Micrococcaceae</taxon>
        <taxon>Arthrobacter</taxon>
    </lineage>
</organism>
<evidence type="ECO:0000313" key="3">
    <source>
        <dbReference type="Proteomes" id="UP001589702"/>
    </source>
</evidence>
<accession>A0ABV5Y0V1</accession>
<keyword evidence="1" id="KW-1133">Transmembrane helix</keyword>
<comment type="caution">
    <text evidence="2">The sequence shown here is derived from an EMBL/GenBank/DDBJ whole genome shotgun (WGS) entry which is preliminary data.</text>
</comment>
<feature type="transmembrane region" description="Helical" evidence="1">
    <location>
        <begin position="7"/>
        <end position="26"/>
    </location>
</feature>
<evidence type="ECO:0000313" key="2">
    <source>
        <dbReference type="EMBL" id="MFB9820613.1"/>
    </source>
</evidence>
<dbReference type="EMBL" id="JBHMBC010000022">
    <property type="protein sequence ID" value="MFB9820613.1"/>
    <property type="molecule type" value="Genomic_DNA"/>
</dbReference>